<dbReference type="InterPro" id="IPR017293">
    <property type="entry name" value="N-acetylmuramoyl-L-ala_amidase"/>
</dbReference>
<organism evidence="4 5">
    <name type="scientific">Heyndrickxia sporothermodurans</name>
    <dbReference type="NCBI Taxonomy" id="46224"/>
    <lineage>
        <taxon>Bacteria</taxon>
        <taxon>Bacillati</taxon>
        <taxon>Bacillota</taxon>
        <taxon>Bacilli</taxon>
        <taxon>Bacillales</taxon>
        <taxon>Bacillaceae</taxon>
        <taxon>Heyndrickxia</taxon>
    </lineage>
</organism>
<dbReference type="PANTHER" id="PTHR30404">
    <property type="entry name" value="N-ACETYLMURAMOYL-L-ALANINE AMIDASE"/>
    <property type="match status" value="1"/>
</dbReference>
<dbReference type="AlphaFoldDB" id="A0A150LFB3"/>
<dbReference type="Pfam" id="PF08239">
    <property type="entry name" value="SH3_3"/>
    <property type="match status" value="3"/>
</dbReference>
<dbReference type="EC" id="3.5.1.28" evidence="4"/>
<dbReference type="InterPro" id="IPR002508">
    <property type="entry name" value="MurNAc-LAA_cat"/>
</dbReference>
<keyword evidence="2" id="KW-0961">Cell wall biogenesis/degradation</keyword>
<dbReference type="EMBL" id="LQYN01000011">
    <property type="protein sequence ID" value="KYD10910.1"/>
    <property type="molecule type" value="Genomic_DNA"/>
</dbReference>
<dbReference type="CDD" id="cd02696">
    <property type="entry name" value="MurNAc-LAA"/>
    <property type="match status" value="1"/>
</dbReference>
<feature type="domain" description="SH3b" evidence="3">
    <location>
        <begin position="26"/>
        <end position="90"/>
    </location>
</feature>
<dbReference type="Gene3D" id="2.30.30.40">
    <property type="entry name" value="SH3 Domains"/>
    <property type="match status" value="3"/>
</dbReference>
<keyword evidence="5" id="KW-1185">Reference proteome</keyword>
<sequence>MKKCFFVFIIFLLVGTVITSKPKVYADSQKVTVNANILNIRSGPGLSYPVIQKGQSGDRFTLLQTKDDWYEVQLSNEKKGWVASWLVTVNSQSKDTSGIVTVNDLNLRSSPELSSSIIQKLQTGQRVQILETNSKWFKITVEGSTGWVSSNYIRLASKSSVTSNGEMVTILNNGTNLRSEPSIQSSIVEIGNSGETFSVIEKDNDWYKIKLNGGKTAYVASWVVSSTVKMNRTKSNKVNTKGLKGKTIVIDPGHGGRDSGTIGITNTLEKNVTLKTAELLANKLRNAGANVFLTREDDRYVSLPSRVSVSKINHADAFISLHYDSINDQSITGHTSYYYHSMQKILAQNINRGISNETVLKDRGVKFGNFHVIRENTQPAVLLELGYLSNPLQEIAINSQDYQESITKGIYNGLVDYFK</sequence>
<dbReference type="SUPFAM" id="SSF53187">
    <property type="entry name" value="Zn-dependent exopeptidases"/>
    <property type="match status" value="1"/>
</dbReference>
<dbReference type="InterPro" id="IPR050695">
    <property type="entry name" value="N-acetylmuramoyl_amidase_3"/>
</dbReference>
<gene>
    <name evidence="4" type="ORF">B4102_1696</name>
</gene>
<reference evidence="4 5" key="1">
    <citation type="submission" date="2016-01" db="EMBL/GenBank/DDBJ databases">
        <title>Genome Sequences of Twelve Sporeforming Bacillus Species Isolated from Foods.</title>
        <authorList>
            <person name="Berendsen E.M."/>
            <person name="Wells-Bennik M.H."/>
            <person name="Krawcyk A.O."/>
            <person name="De Jong A."/>
            <person name="Holsappel S."/>
            <person name="Eijlander R.T."/>
            <person name="Kuipers O.P."/>
        </authorList>
    </citation>
    <scope>NUCLEOTIDE SEQUENCE [LARGE SCALE GENOMIC DNA]</scope>
    <source>
        <strain evidence="4 5">B4102</strain>
    </source>
</reference>
<evidence type="ECO:0000256" key="2">
    <source>
        <dbReference type="ARBA" id="ARBA00023316"/>
    </source>
</evidence>
<dbReference type="OrthoDB" id="9806267at2"/>
<name>A0A150LFB3_9BACI</name>
<dbReference type="GO" id="GO:0030288">
    <property type="term" value="C:outer membrane-bounded periplasmic space"/>
    <property type="evidence" value="ECO:0007669"/>
    <property type="project" value="TreeGrafter"/>
</dbReference>
<dbReference type="SUPFAM" id="SSF50044">
    <property type="entry name" value="SH3-domain"/>
    <property type="match status" value="1"/>
</dbReference>
<feature type="domain" description="SH3b" evidence="3">
    <location>
        <begin position="163"/>
        <end position="228"/>
    </location>
</feature>
<dbReference type="STRING" id="46224.B4102_1696"/>
<dbReference type="SMART" id="SM00287">
    <property type="entry name" value="SH3b"/>
    <property type="match status" value="3"/>
</dbReference>
<dbReference type="GO" id="GO:0008745">
    <property type="term" value="F:N-acetylmuramoyl-L-alanine amidase activity"/>
    <property type="evidence" value="ECO:0007669"/>
    <property type="project" value="UniProtKB-EC"/>
</dbReference>
<dbReference type="Proteomes" id="UP000075666">
    <property type="component" value="Unassembled WGS sequence"/>
</dbReference>
<dbReference type="GO" id="GO:0071555">
    <property type="term" value="P:cell wall organization"/>
    <property type="evidence" value="ECO:0007669"/>
    <property type="project" value="UniProtKB-KW"/>
</dbReference>
<evidence type="ECO:0000256" key="1">
    <source>
        <dbReference type="ARBA" id="ARBA00022801"/>
    </source>
</evidence>
<comment type="caution">
    <text evidence="4">The sequence shown here is derived from an EMBL/GenBank/DDBJ whole genome shotgun (WGS) entry which is preliminary data.</text>
</comment>
<dbReference type="RefSeq" id="WP_160331408.1">
    <property type="nucleotide sequence ID" value="NZ_LQYN01000011.1"/>
</dbReference>
<protein>
    <submittedName>
        <fullName evidence="4">N-acetylmuramoyl-L-alanine amidase</fullName>
        <ecNumber evidence="4">3.5.1.28</ecNumber>
    </submittedName>
</protein>
<proteinExistence type="predicted"/>
<evidence type="ECO:0000313" key="5">
    <source>
        <dbReference type="Proteomes" id="UP000075666"/>
    </source>
</evidence>
<dbReference type="InterPro" id="IPR003646">
    <property type="entry name" value="SH3-like_bac-type"/>
</dbReference>
<accession>A0A150LFB3</accession>
<dbReference type="GeneID" id="62497323"/>
<dbReference type="PIRSF" id="PIRSF037846">
    <property type="entry name" value="Autolysin_YrvJ_prd"/>
    <property type="match status" value="1"/>
</dbReference>
<evidence type="ECO:0000313" key="4">
    <source>
        <dbReference type="EMBL" id="KYD10910.1"/>
    </source>
</evidence>
<dbReference type="InterPro" id="IPR036028">
    <property type="entry name" value="SH3-like_dom_sf"/>
</dbReference>
<dbReference type="Pfam" id="PF01520">
    <property type="entry name" value="Amidase_3"/>
    <property type="match status" value="1"/>
</dbReference>
<dbReference type="Gene3D" id="3.40.630.40">
    <property type="entry name" value="Zn-dependent exopeptidases"/>
    <property type="match status" value="1"/>
</dbReference>
<dbReference type="GO" id="GO:0009253">
    <property type="term" value="P:peptidoglycan catabolic process"/>
    <property type="evidence" value="ECO:0007669"/>
    <property type="project" value="InterPro"/>
</dbReference>
<evidence type="ECO:0000259" key="3">
    <source>
        <dbReference type="PROSITE" id="PS51781"/>
    </source>
</evidence>
<feature type="domain" description="SH3b" evidence="3">
    <location>
        <begin position="95"/>
        <end position="157"/>
    </location>
</feature>
<dbReference type="SMART" id="SM00646">
    <property type="entry name" value="Ami_3"/>
    <property type="match status" value="1"/>
</dbReference>
<dbReference type="PANTHER" id="PTHR30404:SF7">
    <property type="entry name" value="CELL WALL AMIDASE LYTH-RELATED"/>
    <property type="match status" value="1"/>
</dbReference>
<keyword evidence="1 4" id="KW-0378">Hydrolase</keyword>
<dbReference type="PATRIC" id="fig|46224.3.peg.753"/>
<dbReference type="PROSITE" id="PS51781">
    <property type="entry name" value="SH3B"/>
    <property type="match status" value="3"/>
</dbReference>